<dbReference type="Proteomes" id="UP000261284">
    <property type="component" value="Unassembled WGS sequence"/>
</dbReference>
<dbReference type="PROSITE" id="PS51192">
    <property type="entry name" value="HELICASE_ATP_BIND_1"/>
    <property type="match status" value="1"/>
</dbReference>
<comment type="cofactor">
    <cofactor evidence="1">
        <name>Zn(2+)</name>
        <dbReference type="ChEBI" id="CHEBI:29105"/>
    </cofactor>
</comment>
<name>A0A3E1NNZ1_9BACT</name>
<dbReference type="GO" id="GO:0043952">
    <property type="term" value="P:protein transport by the Sec complex"/>
    <property type="evidence" value="ECO:0007669"/>
    <property type="project" value="TreeGrafter"/>
</dbReference>
<protein>
    <recommendedName>
        <fullName evidence="16 17">Protein translocase subunit SecA</fullName>
        <ecNumber evidence="16">7.4.2.8</ecNumber>
    </recommendedName>
</protein>
<dbReference type="GO" id="GO:0006605">
    <property type="term" value="P:protein targeting"/>
    <property type="evidence" value="ECO:0007669"/>
    <property type="project" value="UniProtKB-UniRule"/>
</dbReference>
<evidence type="ECO:0000256" key="4">
    <source>
        <dbReference type="ARBA" id="ARBA00022448"/>
    </source>
</evidence>
<keyword evidence="18" id="KW-0175">Coiled coil</keyword>
<dbReference type="InterPro" id="IPR011116">
    <property type="entry name" value="SecA_Wing/Scaffold"/>
</dbReference>
<keyword evidence="13 16" id="KW-1278">Translocase</keyword>
<dbReference type="GO" id="GO:0046872">
    <property type="term" value="F:metal ion binding"/>
    <property type="evidence" value="ECO:0007669"/>
    <property type="project" value="UniProtKB-KW"/>
</dbReference>
<feature type="binding site" evidence="16">
    <location>
        <begin position="196"/>
        <end position="200"/>
    </location>
    <ligand>
        <name>ATP</name>
        <dbReference type="ChEBI" id="CHEBI:30616"/>
    </ligand>
</feature>
<dbReference type="Pfam" id="PF02810">
    <property type="entry name" value="SEC-C"/>
    <property type="match status" value="1"/>
</dbReference>
<keyword evidence="8" id="KW-0479">Metal-binding</keyword>
<keyword evidence="14 16" id="KW-0811">Translocation</keyword>
<evidence type="ECO:0000256" key="14">
    <source>
        <dbReference type="ARBA" id="ARBA00023010"/>
    </source>
</evidence>
<evidence type="ECO:0000259" key="21">
    <source>
        <dbReference type="PROSITE" id="PS51194"/>
    </source>
</evidence>
<evidence type="ECO:0000256" key="17">
    <source>
        <dbReference type="RuleBase" id="RU003874"/>
    </source>
</evidence>
<dbReference type="InterPro" id="IPR001650">
    <property type="entry name" value="Helicase_C-like"/>
</dbReference>
<comment type="subunit">
    <text evidence="16">Monomer and homodimer. Part of the essential Sec protein translocation apparatus which comprises SecA, SecYEG and auxiliary proteins SecDF. Other proteins may also be involved.</text>
</comment>
<keyword evidence="10" id="KW-0862">Zinc</keyword>
<dbReference type="InterPro" id="IPR020937">
    <property type="entry name" value="SecA_CS"/>
</dbReference>
<dbReference type="PRINTS" id="PR00906">
    <property type="entry name" value="SECA"/>
</dbReference>
<keyword evidence="12 16" id="KW-0653">Protein transport</keyword>
<evidence type="ECO:0000256" key="7">
    <source>
        <dbReference type="ARBA" id="ARBA00022519"/>
    </source>
</evidence>
<proteinExistence type="inferred from homology"/>
<dbReference type="EMBL" id="QTJU01000001">
    <property type="protein sequence ID" value="RFM29508.1"/>
    <property type="molecule type" value="Genomic_DNA"/>
</dbReference>
<feature type="domain" description="SecA family profile" evidence="22">
    <location>
        <begin position="3"/>
        <end position="776"/>
    </location>
</feature>
<dbReference type="AlphaFoldDB" id="A0A3E1NNZ1"/>
<dbReference type="InterPro" id="IPR011115">
    <property type="entry name" value="SecA_DEAD"/>
</dbReference>
<evidence type="ECO:0000256" key="2">
    <source>
        <dbReference type="ARBA" id="ARBA00004496"/>
    </source>
</evidence>
<dbReference type="InterPro" id="IPR036266">
    <property type="entry name" value="SecA_Wing/Scaffold_sf"/>
</dbReference>
<dbReference type="PANTHER" id="PTHR30612">
    <property type="entry name" value="SECA INNER MEMBRANE COMPONENT OF SEC PROTEIN SECRETION SYSTEM"/>
    <property type="match status" value="1"/>
</dbReference>
<dbReference type="GO" id="GO:0031522">
    <property type="term" value="C:cell envelope Sec protein transport complex"/>
    <property type="evidence" value="ECO:0007669"/>
    <property type="project" value="TreeGrafter"/>
</dbReference>
<evidence type="ECO:0000256" key="16">
    <source>
        <dbReference type="HAMAP-Rule" id="MF_01382"/>
    </source>
</evidence>
<dbReference type="GO" id="GO:0005886">
    <property type="term" value="C:plasma membrane"/>
    <property type="evidence" value="ECO:0007669"/>
    <property type="project" value="UniProtKB-SubCell"/>
</dbReference>
<evidence type="ECO:0000256" key="8">
    <source>
        <dbReference type="ARBA" id="ARBA00022723"/>
    </source>
</evidence>
<dbReference type="Gene3D" id="3.40.50.300">
    <property type="entry name" value="P-loop containing nucleotide triphosphate hydrolases"/>
    <property type="match status" value="2"/>
</dbReference>
<feature type="domain" description="Helicase C-terminal" evidence="21">
    <location>
        <begin position="608"/>
        <end position="792"/>
    </location>
</feature>
<evidence type="ECO:0000256" key="9">
    <source>
        <dbReference type="ARBA" id="ARBA00022741"/>
    </source>
</evidence>
<dbReference type="GO" id="GO:0008564">
    <property type="term" value="F:protein-exporting ATPase activity"/>
    <property type="evidence" value="ECO:0007669"/>
    <property type="project" value="UniProtKB-EC"/>
</dbReference>
<dbReference type="RefSeq" id="WP_116845265.1">
    <property type="nucleotide sequence ID" value="NZ_QTJU01000001.1"/>
</dbReference>
<accession>A0A3E1NNZ1</accession>
<dbReference type="CDD" id="cd17928">
    <property type="entry name" value="DEXDc_SecA"/>
    <property type="match status" value="1"/>
</dbReference>
<feature type="domain" description="Helicase ATP-binding" evidence="20">
    <location>
        <begin position="180"/>
        <end position="339"/>
    </location>
</feature>
<dbReference type="Pfam" id="PF21090">
    <property type="entry name" value="P-loop_SecA"/>
    <property type="match status" value="2"/>
</dbReference>
<dbReference type="InterPro" id="IPR036670">
    <property type="entry name" value="SecA_X-link_sf"/>
</dbReference>
<feature type="binding site" evidence="16">
    <location>
        <position position="178"/>
    </location>
    <ligand>
        <name>ATP</name>
        <dbReference type="ChEBI" id="CHEBI:30616"/>
    </ligand>
</feature>
<gene>
    <name evidence="16" type="primary">secA</name>
    <name evidence="23" type="ORF">DXN05_00540</name>
</gene>
<keyword evidence="9 16" id="KW-0547">Nucleotide-binding</keyword>
<dbReference type="PROSITE" id="PS51196">
    <property type="entry name" value="SECA_MOTOR_DEAD"/>
    <property type="match status" value="1"/>
</dbReference>
<organism evidence="23 24">
    <name type="scientific">Deminuibacter soli</name>
    <dbReference type="NCBI Taxonomy" id="2291815"/>
    <lineage>
        <taxon>Bacteria</taxon>
        <taxon>Pseudomonadati</taxon>
        <taxon>Bacteroidota</taxon>
        <taxon>Chitinophagia</taxon>
        <taxon>Chitinophagales</taxon>
        <taxon>Chitinophagaceae</taxon>
        <taxon>Deminuibacter</taxon>
    </lineage>
</organism>
<dbReference type="GO" id="GO:0005829">
    <property type="term" value="C:cytosol"/>
    <property type="evidence" value="ECO:0007669"/>
    <property type="project" value="TreeGrafter"/>
</dbReference>
<dbReference type="EC" id="7.4.2.8" evidence="16"/>
<keyword evidence="11 16" id="KW-0067">ATP-binding</keyword>
<dbReference type="PROSITE" id="PS01312">
    <property type="entry name" value="SECA"/>
    <property type="match status" value="1"/>
</dbReference>
<keyword evidence="7" id="KW-0997">Cell inner membrane</keyword>
<evidence type="ECO:0000256" key="3">
    <source>
        <dbReference type="ARBA" id="ARBA00007650"/>
    </source>
</evidence>
<comment type="function">
    <text evidence="16">Part of the Sec protein translocase complex. Interacts with the SecYEG preprotein conducting channel. Has a central role in coupling the hydrolysis of ATP to the transfer of proteins into and across the cell membrane, serving as an ATP-driven molecular motor driving the stepwise translocation of polypeptide chains across the membrane.</text>
</comment>
<dbReference type="Pfam" id="PF01043">
    <property type="entry name" value="SecA_PP_bind"/>
    <property type="match status" value="1"/>
</dbReference>
<dbReference type="InterPro" id="IPR000185">
    <property type="entry name" value="SecA"/>
</dbReference>
<dbReference type="CDD" id="cd18803">
    <property type="entry name" value="SF2_C_secA"/>
    <property type="match status" value="1"/>
</dbReference>
<evidence type="ECO:0000313" key="24">
    <source>
        <dbReference type="Proteomes" id="UP000261284"/>
    </source>
</evidence>
<keyword evidence="24" id="KW-1185">Reference proteome</keyword>
<dbReference type="SUPFAM" id="SSF81767">
    <property type="entry name" value="Pre-protein crosslinking domain of SecA"/>
    <property type="match status" value="1"/>
</dbReference>
<evidence type="ECO:0000256" key="18">
    <source>
        <dbReference type="SAM" id="Coils"/>
    </source>
</evidence>
<sequence>MLGFLSKLLGGNKSEKDVKQIEPLVGQINEYFQKYQSLTNDELRGKTTEFKQRISQHLQPIDAEIAAKQQEAADMSETDLQAKDALYNEVDKLKKDRDAKIEEILQQLLPEAFAVVKETARRFKDNEIVAATATELDKELSVSKKHYISIDGDKALYKNRWTAAGIDVTWNMVHYDVQLIGGTVLHQGKISEMATGEGKTLVSTLPAYLNALAGEGVHIVTVNDYLARRDAEWNGPVFEWLGLTVDCIDKHEPNSPQRRKAYLADITYGTNNEFGFDYLRDNMVHRPSQMVQRKHHYAMVDEVDSVLIDDARTPLIISGPVGHSDNSQQFFDLKPRIEELIKLQRQAVNQYLNEAKTKIAAGNDDPKDGGLALYRAHRGLPKNSATIKYLSEPGIRVKMQKAENHYLADQQREMHKVDEELYFYIDEKSNSVELTDKGIHTITRAGEDPNFFIIPDIGVELAAIDNNKALTAEEKIEQKETLRNEYNAKTDRIHTMQQLLKAYTLFNRDDEYVVMDGKVKIVDEQTGRILDGRRYSDGLHQAIEAKENVHIEAASQTYATVTLQNYFRMYHKLAGMTGTAETEAAELWDIYKLDVVTIPTNIPITRKDEQDLVYKTKREKYGAVIDKIEELRNAGRPVLVGTTSVEVSELISRMLRQKSIPHNVLNAKQHAREAEVVASAGLTGAVTIATNMAGRGTDIKLGPGVKEAGGLAILGTERHESRRVDRQLRGRAGRQGDPGSSQFYVSLEDDLMRMFGSERIAKVMDFAGYKEGEVIQHSMITKSIERAQKKVEENNFGIRKRLLEYDDVMNKQRTVIYTKRNHALFGDRLSLDIDNAFYDVADSLVSSLRENNDYEEFKAQVYHIFGAVTAITQEQFSKGNVQELTNKLYEEAFAGYQQSKAHIIKQTLPVFQEIQRNEGAPDGRRKIKIPVPFRSGNSGIHVEVDLDKNVASEGVELTQALERTVTLDLIDDAWKEHLRSMDDLKQSVQTAHYEQKDPLVIYKQEAYMLFKQMDGAINKDIVGFLTHIEAPQAKQAAPPAADQARVLREIEQQQRNEMRHMQTNKEQVQNNGANHAAGTDAAYYDPSEEHVKQEPIKVGPKIGRNDPCPCGSGKKYKQCHGKDL</sequence>
<dbReference type="FunFam" id="3.40.50.300:FF:000694">
    <property type="entry name" value="Preprotein translocase subunit SecA"/>
    <property type="match status" value="1"/>
</dbReference>
<dbReference type="NCBIfam" id="NF009536">
    <property type="entry name" value="PRK12901.1"/>
    <property type="match status" value="1"/>
</dbReference>
<dbReference type="HAMAP" id="MF_01382">
    <property type="entry name" value="SecA"/>
    <property type="match status" value="1"/>
</dbReference>
<dbReference type="InterPro" id="IPR027417">
    <property type="entry name" value="P-loop_NTPase"/>
</dbReference>
<dbReference type="NCBIfam" id="TIGR00963">
    <property type="entry name" value="secA"/>
    <property type="match status" value="1"/>
</dbReference>
<evidence type="ECO:0000256" key="13">
    <source>
        <dbReference type="ARBA" id="ARBA00022967"/>
    </source>
</evidence>
<dbReference type="InterPro" id="IPR044722">
    <property type="entry name" value="SecA_SF2_C"/>
</dbReference>
<dbReference type="Pfam" id="PF07517">
    <property type="entry name" value="SecA_DEAD"/>
    <property type="match status" value="1"/>
</dbReference>
<keyword evidence="6 16" id="KW-0963">Cytoplasm</keyword>
<dbReference type="OrthoDB" id="9805579at2"/>
<comment type="catalytic activity">
    <reaction evidence="16">
        <text>ATP + H2O + cellular proteinSide 1 = ADP + phosphate + cellular proteinSide 2.</text>
        <dbReference type="EC" id="7.4.2.8"/>
    </reaction>
</comment>
<dbReference type="SMART" id="SM00957">
    <property type="entry name" value="SecA_DEAD"/>
    <property type="match status" value="1"/>
</dbReference>
<feature type="coiled-coil region" evidence="18">
    <location>
        <begin position="469"/>
        <end position="499"/>
    </location>
</feature>
<keyword evidence="15 16" id="KW-0472">Membrane</keyword>
<evidence type="ECO:0000256" key="11">
    <source>
        <dbReference type="ARBA" id="ARBA00022840"/>
    </source>
</evidence>
<reference evidence="23 24" key="1">
    <citation type="submission" date="2018-08" db="EMBL/GenBank/DDBJ databases">
        <title>Chitinophagaceae sp. K23C18032701, a novel bacterium isolated from forest soil.</title>
        <authorList>
            <person name="Wang C."/>
        </authorList>
    </citation>
    <scope>NUCLEOTIDE SEQUENCE [LARGE SCALE GENOMIC DNA]</scope>
    <source>
        <strain evidence="23 24">K23C18032701</strain>
    </source>
</reference>
<dbReference type="PANTHER" id="PTHR30612:SF0">
    <property type="entry name" value="CHLOROPLAST PROTEIN-TRANSPORTING ATPASE"/>
    <property type="match status" value="1"/>
</dbReference>
<dbReference type="InterPro" id="IPR004027">
    <property type="entry name" value="SEC_C_motif"/>
</dbReference>
<dbReference type="Pfam" id="PF07516">
    <property type="entry name" value="SecA_SW"/>
    <property type="match status" value="1"/>
</dbReference>
<dbReference type="PROSITE" id="PS51194">
    <property type="entry name" value="HELICASE_CTER"/>
    <property type="match status" value="1"/>
</dbReference>
<evidence type="ECO:0000256" key="5">
    <source>
        <dbReference type="ARBA" id="ARBA00022475"/>
    </source>
</evidence>
<dbReference type="InterPro" id="IPR014018">
    <property type="entry name" value="SecA_motor_DEAD"/>
</dbReference>
<evidence type="ECO:0000256" key="10">
    <source>
        <dbReference type="ARBA" id="ARBA00022833"/>
    </source>
</evidence>
<dbReference type="InterPro" id="IPR011130">
    <property type="entry name" value="SecA_preprotein_X-link_dom"/>
</dbReference>
<dbReference type="GO" id="GO:0005524">
    <property type="term" value="F:ATP binding"/>
    <property type="evidence" value="ECO:0007669"/>
    <property type="project" value="UniProtKB-UniRule"/>
</dbReference>
<dbReference type="Gene3D" id="1.10.3060.10">
    <property type="entry name" value="Helical scaffold and wing domains of SecA"/>
    <property type="match status" value="1"/>
</dbReference>
<evidence type="ECO:0000259" key="22">
    <source>
        <dbReference type="PROSITE" id="PS51196"/>
    </source>
</evidence>
<evidence type="ECO:0000256" key="15">
    <source>
        <dbReference type="ARBA" id="ARBA00023136"/>
    </source>
</evidence>
<feature type="binding site" evidence="16">
    <location>
        <position position="698"/>
    </location>
    <ligand>
        <name>ATP</name>
        <dbReference type="ChEBI" id="CHEBI:30616"/>
    </ligand>
</feature>
<evidence type="ECO:0000256" key="12">
    <source>
        <dbReference type="ARBA" id="ARBA00022927"/>
    </source>
</evidence>
<dbReference type="GO" id="GO:0017038">
    <property type="term" value="P:protein import"/>
    <property type="evidence" value="ECO:0007669"/>
    <property type="project" value="InterPro"/>
</dbReference>
<dbReference type="Gene3D" id="3.90.1440.10">
    <property type="entry name" value="SecA, preprotein cross-linking domain"/>
    <property type="match status" value="1"/>
</dbReference>
<evidence type="ECO:0000256" key="6">
    <source>
        <dbReference type="ARBA" id="ARBA00022490"/>
    </source>
</evidence>
<dbReference type="SUPFAM" id="SSF81886">
    <property type="entry name" value="Helical scaffold and wing domains of SecA"/>
    <property type="match status" value="1"/>
</dbReference>
<evidence type="ECO:0000259" key="20">
    <source>
        <dbReference type="PROSITE" id="PS51192"/>
    </source>
</evidence>
<comment type="subcellular location">
    <subcellularLocation>
        <location evidence="16">Cell membrane</location>
        <topology evidence="16">Peripheral membrane protein</topology>
        <orientation evidence="16">Cytoplasmic side</orientation>
    </subcellularLocation>
    <subcellularLocation>
        <location evidence="2 16">Cytoplasm</location>
    </subcellularLocation>
    <text evidence="16">Distribution is 50-50.</text>
</comment>
<dbReference type="InterPro" id="IPR014001">
    <property type="entry name" value="Helicase_ATP-bd"/>
</dbReference>
<dbReference type="SMART" id="SM00958">
    <property type="entry name" value="SecA_PP_bind"/>
    <property type="match status" value="1"/>
</dbReference>
<keyword evidence="4 16" id="KW-0813">Transport</keyword>
<dbReference type="GO" id="GO:0065002">
    <property type="term" value="P:intracellular protein transmembrane transport"/>
    <property type="evidence" value="ECO:0007669"/>
    <property type="project" value="UniProtKB-UniRule"/>
</dbReference>
<comment type="similarity">
    <text evidence="3 16 17">Belongs to the SecA family.</text>
</comment>
<feature type="compositionally biased region" description="Basic residues" evidence="19">
    <location>
        <begin position="1114"/>
        <end position="1124"/>
    </location>
</feature>
<evidence type="ECO:0000256" key="19">
    <source>
        <dbReference type="SAM" id="MobiDB-lite"/>
    </source>
</evidence>
<comment type="caution">
    <text evidence="23">The sequence shown here is derived from an EMBL/GenBank/DDBJ whole genome shotgun (WGS) entry which is preliminary data.</text>
</comment>
<feature type="region of interest" description="Disordered" evidence="19">
    <location>
        <begin position="1069"/>
        <end position="1124"/>
    </location>
</feature>
<dbReference type="FunFam" id="3.40.50.300:FF:000246">
    <property type="entry name" value="Preprotein translocase subunit SecA"/>
    <property type="match status" value="1"/>
</dbReference>
<keyword evidence="5 16" id="KW-1003">Cell membrane</keyword>
<evidence type="ECO:0000313" key="23">
    <source>
        <dbReference type="EMBL" id="RFM29508.1"/>
    </source>
</evidence>
<dbReference type="SUPFAM" id="SSF52540">
    <property type="entry name" value="P-loop containing nucleoside triphosphate hydrolases"/>
    <property type="match status" value="2"/>
</dbReference>
<evidence type="ECO:0000256" key="1">
    <source>
        <dbReference type="ARBA" id="ARBA00001947"/>
    </source>
</evidence>